<protein>
    <submittedName>
        <fullName evidence="11">Arginine ABC transporter permease protein ArtM</fullName>
    </submittedName>
</protein>
<accession>A0A0P1HCV5</accession>
<proteinExistence type="inferred from homology"/>
<keyword evidence="8 9" id="KW-0472">Membrane</keyword>
<dbReference type="InterPro" id="IPR010065">
    <property type="entry name" value="AA_ABC_transptr_permease_3TM"/>
</dbReference>
<dbReference type="PANTHER" id="PTHR30614:SF10">
    <property type="entry name" value="ARGININE ABC TRANSPORTER PERMEASE PROTEIN ARTM"/>
    <property type="match status" value="1"/>
</dbReference>
<evidence type="ECO:0000256" key="1">
    <source>
        <dbReference type="ARBA" id="ARBA00004429"/>
    </source>
</evidence>
<keyword evidence="4" id="KW-1003">Cell membrane</keyword>
<sequence length="244" mass="27343">MNPLEILAQYWPRLLDGTLMTIKLTLLGALIAALVSPAFALIRVHASPMAQAPLRLYVSFMRGTPILAQLFLIYYGSGQFRPLLQDWGLWTFFRDPFNCALLAFALNSTAYQTEILRGGILGVARGEIEAAKAIGMSRFTALRRVVFPHAYRIAWPALGNEVILLMKASALASVVTVFDVMGRTRQVFSKTFDFSVYLWAALIYLCITAVFVLLWRQAERRLSRHIGARHQAPATVQPLKETRA</sequence>
<dbReference type="GO" id="GO:0043190">
    <property type="term" value="C:ATP-binding cassette (ABC) transporter complex"/>
    <property type="evidence" value="ECO:0007669"/>
    <property type="project" value="InterPro"/>
</dbReference>
<comment type="subcellular location">
    <subcellularLocation>
        <location evidence="1">Cell inner membrane</location>
        <topology evidence="1">Multi-pass membrane protein</topology>
    </subcellularLocation>
    <subcellularLocation>
        <location evidence="9">Cell membrane</location>
        <topology evidence="9">Multi-pass membrane protein</topology>
    </subcellularLocation>
</comment>
<dbReference type="RefSeq" id="WP_058287147.1">
    <property type="nucleotide sequence ID" value="NZ_CYSR01000030.1"/>
</dbReference>
<evidence type="ECO:0000256" key="6">
    <source>
        <dbReference type="ARBA" id="ARBA00022692"/>
    </source>
</evidence>
<evidence type="ECO:0000256" key="9">
    <source>
        <dbReference type="RuleBase" id="RU363032"/>
    </source>
</evidence>
<dbReference type="EMBL" id="CYSR01000030">
    <property type="protein sequence ID" value="CUI01137.1"/>
    <property type="molecule type" value="Genomic_DNA"/>
</dbReference>
<feature type="domain" description="ABC transmembrane type-1" evidence="10">
    <location>
        <begin position="18"/>
        <end position="215"/>
    </location>
</feature>
<dbReference type="Proteomes" id="UP000051326">
    <property type="component" value="Unassembled WGS sequence"/>
</dbReference>
<evidence type="ECO:0000256" key="4">
    <source>
        <dbReference type="ARBA" id="ARBA00022475"/>
    </source>
</evidence>
<dbReference type="AlphaFoldDB" id="A0A0P1HCV5"/>
<name>A0A0P1HCV5_9RHOB</name>
<dbReference type="PANTHER" id="PTHR30614">
    <property type="entry name" value="MEMBRANE COMPONENT OF AMINO ACID ABC TRANSPORTER"/>
    <property type="match status" value="1"/>
</dbReference>
<keyword evidence="7 9" id="KW-1133">Transmembrane helix</keyword>
<evidence type="ECO:0000256" key="2">
    <source>
        <dbReference type="ARBA" id="ARBA00010072"/>
    </source>
</evidence>
<evidence type="ECO:0000256" key="7">
    <source>
        <dbReference type="ARBA" id="ARBA00022989"/>
    </source>
</evidence>
<gene>
    <name evidence="11" type="primary">artM</name>
    <name evidence="11" type="ORF">PHA8399_03278</name>
</gene>
<evidence type="ECO:0000256" key="5">
    <source>
        <dbReference type="ARBA" id="ARBA00022519"/>
    </source>
</evidence>
<evidence type="ECO:0000313" key="11">
    <source>
        <dbReference type="EMBL" id="CUI01137.1"/>
    </source>
</evidence>
<dbReference type="GO" id="GO:0022857">
    <property type="term" value="F:transmembrane transporter activity"/>
    <property type="evidence" value="ECO:0007669"/>
    <property type="project" value="InterPro"/>
</dbReference>
<comment type="similarity">
    <text evidence="2">Belongs to the binding-protein-dependent transport system permease family. HisMQ subfamily.</text>
</comment>
<evidence type="ECO:0000313" key="12">
    <source>
        <dbReference type="Proteomes" id="UP000051326"/>
    </source>
</evidence>
<dbReference type="Gene3D" id="1.10.3720.10">
    <property type="entry name" value="MetI-like"/>
    <property type="match status" value="1"/>
</dbReference>
<evidence type="ECO:0000259" key="10">
    <source>
        <dbReference type="PROSITE" id="PS50928"/>
    </source>
</evidence>
<keyword evidence="3 9" id="KW-0813">Transport</keyword>
<dbReference type="InterPro" id="IPR043429">
    <property type="entry name" value="ArtM/GltK/GlnP/TcyL/YhdX-like"/>
</dbReference>
<organism evidence="11 12">
    <name type="scientific">Leisingera aquaemixtae</name>
    <dbReference type="NCBI Taxonomy" id="1396826"/>
    <lineage>
        <taxon>Bacteria</taxon>
        <taxon>Pseudomonadati</taxon>
        <taxon>Pseudomonadota</taxon>
        <taxon>Alphaproteobacteria</taxon>
        <taxon>Rhodobacterales</taxon>
        <taxon>Roseobacteraceae</taxon>
        <taxon>Leisingera</taxon>
    </lineage>
</organism>
<dbReference type="NCBIfam" id="TIGR01726">
    <property type="entry name" value="HEQRo_perm_3TM"/>
    <property type="match status" value="1"/>
</dbReference>
<dbReference type="GO" id="GO:0006865">
    <property type="term" value="P:amino acid transport"/>
    <property type="evidence" value="ECO:0007669"/>
    <property type="project" value="TreeGrafter"/>
</dbReference>
<feature type="transmembrane region" description="Helical" evidence="9">
    <location>
        <begin position="20"/>
        <end position="42"/>
    </location>
</feature>
<dbReference type="InterPro" id="IPR035906">
    <property type="entry name" value="MetI-like_sf"/>
</dbReference>
<keyword evidence="5" id="KW-0997">Cell inner membrane</keyword>
<dbReference type="SUPFAM" id="SSF161098">
    <property type="entry name" value="MetI-like"/>
    <property type="match status" value="1"/>
</dbReference>
<dbReference type="CDD" id="cd06261">
    <property type="entry name" value="TM_PBP2"/>
    <property type="match status" value="1"/>
</dbReference>
<feature type="transmembrane region" description="Helical" evidence="9">
    <location>
        <begin position="162"/>
        <end position="182"/>
    </location>
</feature>
<dbReference type="InterPro" id="IPR000515">
    <property type="entry name" value="MetI-like"/>
</dbReference>
<dbReference type="STRING" id="1396826.PHA8399_03278"/>
<evidence type="ECO:0000256" key="8">
    <source>
        <dbReference type="ARBA" id="ARBA00023136"/>
    </source>
</evidence>
<dbReference type="PROSITE" id="PS50928">
    <property type="entry name" value="ABC_TM1"/>
    <property type="match status" value="1"/>
</dbReference>
<feature type="transmembrane region" description="Helical" evidence="9">
    <location>
        <begin position="194"/>
        <end position="215"/>
    </location>
</feature>
<dbReference type="Pfam" id="PF00528">
    <property type="entry name" value="BPD_transp_1"/>
    <property type="match status" value="1"/>
</dbReference>
<keyword evidence="6 9" id="KW-0812">Transmembrane</keyword>
<reference evidence="11 12" key="1">
    <citation type="submission" date="2015-09" db="EMBL/GenBank/DDBJ databases">
        <authorList>
            <consortium name="Swine Surveillance"/>
        </authorList>
    </citation>
    <scope>NUCLEOTIDE SEQUENCE [LARGE SCALE GENOMIC DNA]</scope>
    <source>
        <strain evidence="11 12">CECT 8399</strain>
    </source>
</reference>
<evidence type="ECO:0000256" key="3">
    <source>
        <dbReference type="ARBA" id="ARBA00022448"/>
    </source>
</evidence>